<evidence type="ECO:0000313" key="2">
    <source>
        <dbReference type="EMBL" id="KAF2788260.1"/>
    </source>
</evidence>
<dbReference type="AlphaFoldDB" id="A0A6A6WVM5"/>
<proteinExistence type="predicted"/>
<dbReference type="Proteomes" id="UP000799757">
    <property type="component" value="Unassembled WGS sequence"/>
</dbReference>
<keyword evidence="1" id="KW-1133">Transmembrane helix</keyword>
<name>A0A6A6WVM5_9PLEO</name>
<keyword evidence="3" id="KW-1185">Reference proteome</keyword>
<dbReference type="EMBL" id="MU002232">
    <property type="protein sequence ID" value="KAF2788260.1"/>
    <property type="molecule type" value="Genomic_DNA"/>
</dbReference>
<sequence length="178" mass="20333">MRGMYGQVQVAWGKGCRRALPDSPAEYEWKVGHWLLDRARRGELVRVLAWAELGTGRGSWGDIKRRGGNHERQLGLHGYGFFRARIGDMRVYHRFGFSFDLGLAKSIFIPRERAVVLLLLFGSIWCWISQTTELFFGFRSAGPFSVVHARSPGKQPSKQNGIMEMRVQHLFSVFNCVS</sequence>
<evidence type="ECO:0000313" key="3">
    <source>
        <dbReference type="Proteomes" id="UP000799757"/>
    </source>
</evidence>
<feature type="transmembrane region" description="Helical" evidence="1">
    <location>
        <begin position="114"/>
        <end position="130"/>
    </location>
</feature>
<organism evidence="2 3">
    <name type="scientific">Melanomma pulvis-pyrius CBS 109.77</name>
    <dbReference type="NCBI Taxonomy" id="1314802"/>
    <lineage>
        <taxon>Eukaryota</taxon>
        <taxon>Fungi</taxon>
        <taxon>Dikarya</taxon>
        <taxon>Ascomycota</taxon>
        <taxon>Pezizomycotina</taxon>
        <taxon>Dothideomycetes</taxon>
        <taxon>Pleosporomycetidae</taxon>
        <taxon>Pleosporales</taxon>
        <taxon>Melanommataceae</taxon>
        <taxon>Melanomma</taxon>
    </lineage>
</organism>
<evidence type="ECO:0000256" key="1">
    <source>
        <dbReference type="SAM" id="Phobius"/>
    </source>
</evidence>
<keyword evidence="1" id="KW-0472">Membrane</keyword>
<protein>
    <submittedName>
        <fullName evidence="2">Uncharacterized protein</fullName>
    </submittedName>
</protein>
<reference evidence="2" key="1">
    <citation type="journal article" date="2020" name="Stud. Mycol.">
        <title>101 Dothideomycetes genomes: a test case for predicting lifestyles and emergence of pathogens.</title>
        <authorList>
            <person name="Haridas S."/>
            <person name="Albert R."/>
            <person name="Binder M."/>
            <person name="Bloem J."/>
            <person name="Labutti K."/>
            <person name="Salamov A."/>
            <person name="Andreopoulos B."/>
            <person name="Baker S."/>
            <person name="Barry K."/>
            <person name="Bills G."/>
            <person name="Bluhm B."/>
            <person name="Cannon C."/>
            <person name="Castanera R."/>
            <person name="Culley D."/>
            <person name="Daum C."/>
            <person name="Ezra D."/>
            <person name="Gonzalez J."/>
            <person name="Henrissat B."/>
            <person name="Kuo A."/>
            <person name="Liang C."/>
            <person name="Lipzen A."/>
            <person name="Lutzoni F."/>
            <person name="Magnuson J."/>
            <person name="Mondo S."/>
            <person name="Nolan M."/>
            <person name="Ohm R."/>
            <person name="Pangilinan J."/>
            <person name="Park H.-J."/>
            <person name="Ramirez L."/>
            <person name="Alfaro M."/>
            <person name="Sun H."/>
            <person name="Tritt A."/>
            <person name="Yoshinaga Y."/>
            <person name="Zwiers L.-H."/>
            <person name="Turgeon B."/>
            <person name="Goodwin S."/>
            <person name="Spatafora J."/>
            <person name="Crous P."/>
            <person name="Grigoriev I."/>
        </authorList>
    </citation>
    <scope>NUCLEOTIDE SEQUENCE</scope>
    <source>
        <strain evidence="2">CBS 109.77</strain>
    </source>
</reference>
<gene>
    <name evidence="2" type="ORF">K505DRAFT_112220</name>
</gene>
<keyword evidence="1" id="KW-0812">Transmembrane</keyword>
<accession>A0A6A6WVM5</accession>